<dbReference type="InterPro" id="IPR013830">
    <property type="entry name" value="SGNH_hydro"/>
</dbReference>
<dbReference type="InterPro" id="IPR037459">
    <property type="entry name" value="RhgT-like"/>
</dbReference>
<keyword evidence="5" id="KW-1185">Reference proteome</keyword>
<evidence type="ECO:0000256" key="2">
    <source>
        <dbReference type="ARBA" id="ARBA00022801"/>
    </source>
</evidence>
<dbReference type="GO" id="GO:0016787">
    <property type="term" value="F:hydrolase activity"/>
    <property type="evidence" value="ECO:0007669"/>
    <property type="project" value="UniProtKB-KW"/>
</dbReference>
<evidence type="ECO:0000259" key="3">
    <source>
        <dbReference type="Pfam" id="PF13472"/>
    </source>
</evidence>
<comment type="caution">
    <text evidence="4">The sequence shown here is derived from an EMBL/GenBank/DDBJ whole genome shotgun (WGS) entry which is preliminary data.</text>
</comment>
<dbReference type="Proteomes" id="UP001258315">
    <property type="component" value="Unassembled WGS sequence"/>
</dbReference>
<dbReference type="EMBL" id="JAVLVU010000001">
    <property type="protein sequence ID" value="MDT3404084.1"/>
    <property type="molecule type" value="Genomic_DNA"/>
</dbReference>
<feature type="domain" description="SGNH hydrolase-type esterase" evidence="3">
    <location>
        <begin position="36"/>
        <end position="216"/>
    </location>
</feature>
<dbReference type="CDD" id="cd01821">
    <property type="entry name" value="Rhamnogalacturan_acetylesterase_like"/>
    <property type="match status" value="1"/>
</dbReference>
<dbReference type="SUPFAM" id="SSF52266">
    <property type="entry name" value="SGNH hydrolase"/>
    <property type="match status" value="1"/>
</dbReference>
<organism evidence="4 5">
    <name type="scientific">Mucilaginibacter terrae</name>
    <dbReference type="NCBI Taxonomy" id="1955052"/>
    <lineage>
        <taxon>Bacteria</taxon>
        <taxon>Pseudomonadati</taxon>
        <taxon>Bacteroidota</taxon>
        <taxon>Sphingobacteriia</taxon>
        <taxon>Sphingobacteriales</taxon>
        <taxon>Sphingobacteriaceae</taxon>
        <taxon>Mucilaginibacter</taxon>
    </lineage>
</organism>
<keyword evidence="2 4" id="KW-0378">Hydrolase</keyword>
<dbReference type="EC" id="3.1.1.86" evidence="4"/>
<name>A0ABU3GWE2_9SPHI</name>
<dbReference type="Gene3D" id="3.40.50.1110">
    <property type="entry name" value="SGNH hydrolase"/>
    <property type="match status" value="1"/>
</dbReference>
<comment type="similarity">
    <text evidence="1">Belongs to the 'GDSL' lipolytic enzyme family.</text>
</comment>
<evidence type="ECO:0000313" key="5">
    <source>
        <dbReference type="Proteomes" id="UP001258315"/>
    </source>
</evidence>
<accession>A0ABU3GWE2</accession>
<gene>
    <name evidence="4" type="ORF">QE417_003156</name>
</gene>
<reference evidence="5" key="1">
    <citation type="submission" date="2023-07" db="EMBL/GenBank/DDBJ databases">
        <title>Functional and genomic diversity of the sorghum phyllosphere microbiome.</title>
        <authorList>
            <person name="Shade A."/>
        </authorList>
    </citation>
    <scope>NUCLEOTIDE SEQUENCE [LARGE SCALE GENOMIC DNA]</scope>
    <source>
        <strain evidence="5">SORGH_AS_0422</strain>
    </source>
</reference>
<dbReference type="PANTHER" id="PTHR43695:SF1">
    <property type="entry name" value="RHAMNOGALACTURONAN ACETYLESTERASE"/>
    <property type="match status" value="1"/>
</dbReference>
<dbReference type="RefSeq" id="WP_311951423.1">
    <property type="nucleotide sequence ID" value="NZ_JAVLVU010000001.1"/>
</dbReference>
<dbReference type="InterPro" id="IPR036514">
    <property type="entry name" value="SGNH_hydro_sf"/>
</dbReference>
<evidence type="ECO:0000256" key="1">
    <source>
        <dbReference type="ARBA" id="ARBA00008668"/>
    </source>
</evidence>
<evidence type="ECO:0000313" key="4">
    <source>
        <dbReference type="EMBL" id="MDT3404084.1"/>
    </source>
</evidence>
<protein>
    <submittedName>
        <fullName evidence="4">Rhamnogalacturonan acetylesterase</fullName>
        <ecNumber evidence="4">3.1.1.86</ecNumber>
    </submittedName>
</protein>
<sequence length="266" mass="29241">MLNRYIKVFFVAVLLLAGASALFSFIQKSKTTLYLVGDSTVKNGKGKGDGGLWGWGSYLANHFDTTKITVENDALGGTSSRTFQTQGWWDKVAAKIKPGDYVIMQFGHNDSSPLVDTSRARGTIKSNSDESQELYNPLTKKNEVIHSYGWYLRKMITEAKAKGATVAVCSLIPRNSWKDGKVTRSTNDYGKWAAEAAKQAGATFIDLNTLVADDYDTEGEAKVKSTYFNDKDHTHTIEAGAILNAKLVAQGIKQSKDFALNKYLAK</sequence>
<dbReference type="PANTHER" id="PTHR43695">
    <property type="entry name" value="PUTATIVE (AFU_ORTHOLOGUE AFUA_2G17250)-RELATED"/>
    <property type="match status" value="1"/>
</dbReference>
<proteinExistence type="inferred from homology"/>
<dbReference type="Pfam" id="PF13472">
    <property type="entry name" value="Lipase_GDSL_2"/>
    <property type="match status" value="1"/>
</dbReference>